<dbReference type="EMBL" id="ML179748">
    <property type="protein sequence ID" value="THU82223.1"/>
    <property type="molecule type" value="Genomic_DNA"/>
</dbReference>
<name>A0A4S8L1T1_DENBC</name>
<gene>
    <name evidence="2" type="ORF">K435DRAFT_691952</name>
</gene>
<reference evidence="2 3" key="1">
    <citation type="journal article" date="2019" name="Nat. Ecol. Evol.">
        <title>Megaphylogeny resolves global patterns of mushroom evolution.</title>
        <authorList>
            <person name="Varga T."/>
            <person name="Krizsan K."/>
            <person name="Foldi C."/>
            <person name="Dima B."/>
            <person name="Sanchez-Garcia M."/>
            <person name="Sanchez-Ramirez S."/>
            <person name="Szollosi G.J."/>
            <person name="Szarkandi J.G."/>
            <person name="Papp V."/>
            <person name="Albert L."/>
            <person name="Andreopoulos W."/>
            <person name="Angelini C."/>
            <person name="Antonin V."/>
            <person name="Barry K.W."/>
            <person name="Bougher N.L."/>
            <person name="Buchanan P."/>
            <person name="Buyck B."/>
            <person name="Bense V."/>
            <person name="Catcheside P."/>
            <person name="Chovatia M."/>
            <person name="Cooper J."/>
            <person name="Damon W."/>
            <person name="Desjardin D."/>
            <person name="Finy P."/>
            <person name="Geml J."/>
            <person name="Haridas S."/>
            <person name="Hughes K."/>
            <person name="Justo A."/>
            <person name="Karasinski D."/>
            <person name="Kautmanova I."/>
            <person name="Kiss B."/>
            <person name="Kocsube S."/>
            <person name="Kotiranta H."/>
            <person name="LaButti K.M."/>
            <person name="Lechner B.E."/>
            <person name="Liimatainen K."/>
            <person name="Lipzen A."/>
            <person name="Lukacs Z."/>
            <person name="Mihaltcheva S."/>
            <person name="Morgado L.N."/>
            <person name="Niskanen T."/>
            <person name="Noordeloos M.E."/>
            <person name="Ohm R.A."/>
            <person name="Ortiz-Santana B."/>
            <person name="Ovrebo C."/>
            <person name="Racz N."/>
            <person name="Riley R."/>
            <person name="Savchenko A."/>
            <person name="Shiryaev A."/>
            <person name="Soop K."/>
            <person name="Spirin V."/>
            <person name="Szebenyi C."/>
            <person name="Tomsovsky M."/>
            <person name="Tulloss R.E."/>
            <person name="Uehling J."/>
            <person name="Grigoriev I.V."/>
            <person name="Vagvolgyi C."/>
            <person name="Papp T."/>
            <person name="Martin F.M."/>
            <person name="Miettinen O."/>
            <person name="Hibbett D.S."/>
            <person name="Nagy L.G."/>
        </authorList>
    </citation>
    <scope>NUCLEOTIDE SEQUENCE [LARGE SCALE GENOMIC DNA]</scope>
    <source>
        <strain evidence="2 3">CBS 962.96</strain>
    </source>
</reference>
<dbReference type="Proteomes" id="UP000297245">
    <property type="component" value="Unassembled WGS sequence"/>
</dbReference>
<evidence type="ECO:0000259" key="1">
    <source>
        <dbReference type="Pfam" id="PF20209"/>
    </source>
</evidence>
<organism evidence="2 3">
    <name type="scientific">Dendrothele bispora (strain CBS 962.96)</name>
    <dbReference type="NCBI Taxonomy" id="1314807"/>
    <lineage>
        <taxon>Eukaryota</taxon>
        <taxon>Fungi</taxon>
        <taxon>Dikarya</taxon>
        <taxon>Basidiomycota</taxon>
        <taxon>Agaricomycotina</taxon>
        <taxon>Agaricomycetes</taxon>
        <taxon>Agaricomycetidae</taxon>
        <taxon>Agaricales</taxon>
        <taxon>Agaricales incertae sedis</taxon>
        <taxon>Dendrothele</taxon>
    </lineage>
</organism>
<dbReference type="Pfam" id="PF20209">
    <property type="entry name" value="DUF6570"/>
    <property type="match status" value="1"/>
</dbReference>
<sequence length="191" mass="21313">NGCWLGVVPDPLKGLSFLEEMVIARAHTTKCWGKLGMRNEHGDFPKSNGDGKIKNIANRLPRPFDTLKDQIAVIIVSNDDQVTAKTFQRTPFLVRRQKILDALIWLKANNRFYRDIEIDLEALNNYPRADDLSAPAPFNVHVEHSNSAIVNESTSYTGHSVNEATWDASSSGNMPVLSSGMSTFHDWSDVS</sequence>
<protein>
    <recommendedName>
        <fullName evidence="1">DUF6570 domain-containing protein</fullName>
    </recommendedName>
</protein>
<dbReference type="AlphaFoldDB" id="A0A4S8L1T1"/>
<dbReference type="InterPro" id="IPR046700">
    <property type="entry name" value="DUF6570"/>
</dbReference>
<evidence type="ECO:0000313" key="2">
    <source>
        <dbReference type="EMBL" id="THU82223.1"/>
    </source>
</evidence>
<feature type="domain" description="DUF6570" evidence="1">
    <location>
        <begin position="1"/>
        <end position="124"/>
    </location>
</feature>
<feature type="non-terminal residue" evidence="2">
    <location>
        <position position="1"/>
    </location>
</feature>
<keyword evidence="3" id="KW-1185">Reference proteome</keyword>
<dbReference type="OrthoDB" id="3257061at2759"/>
<accession>A0A4S8L1T1</accession>
<evidence type="ECO:0000313" key="3">
    <source>
        <dbReference type="Proteomes" id="UP000297245"/>
    </source>
</evidence>
<proteinExistence type="predicted"/>